<accession>A0A9W8JN25</accession>
<evidence type="ECO:0000313" key="1">
    <source>
        <dbReference type="EMBL" id="KAJ3486429.1"/>
    </source>
</evidence>
<organism evidence="1 2">
    <name type="scientific">Agrocybe chaxingu</name>
    <dbReference type="NCBI Taxonomy" id="84603"/>
    <lineage>
        <taxon>Eukaryota</taxon>
        <taxon>Fungi</taxon>
        <taxon>Dikarya</taxon>
        <taxon>Basidiomycota</taxon>
        <taxon>Agaricomycotina</taxon>
        <taxon>Agaricomycetes</taxon>
        <taxon>Agaricomycetidae</taxon>
        <taxon>Agaricales</taxon>
        <taxon>Agaricineae</taxon>
        <taxon>Strophariaceae</taxon>
        <taxon>Agrocybe</taxon>
    </lineage>
</organism>
<dbReference type="AlphaFoldDB" id="A0A9W8JN25"/>
<keyword evidence="2" id="KW-1185">Reference proteome</keyword>
<reference evidence="1" key="1">
    <citation type="submission" date="2022-07" db="EMBL/GenBank/DDBJ databases">
        <title>Genome Sequence of Agrocybe chaxingu.</title>
        <authorList>
            <person name="Buettner E."/>
        </authorList>
    </citation>
    <scope>NUCLEOTIDE SEQUENCE</scope>
    <source>
        <strain evidence="1">MP-N11</strain>
    </source>
</reference>
<dbReference type="Proteomes" id="UP001148786">
    <property type="component" value="Unassembled WGS sequence"/>
</dbReference>
<sequence>MTPATQALPLAKLPHRSLSGVRYIKLKGHVTTFAPVLRGTSNLVEVILLPFLEGSLDWHICFTYLARTSAGTLTCLAGEATCFLDFRSAFIPLAVAPNIRTLKVSTQRGGFVWLRDRDILSIATMWPRLECFLTPTHRRLVFSGITLLGIEYLLKLKHLCVVELQVADETVVWPRRTSSTDGFAQKHLHHLMSDFRMEE</sequence>
<proteinExistence type="predicted"/>
<comment type="caution">
    <text evidence="1">The sequence shown here is derived from an EMBL/GenBank/DDBJ whole genome shotgun (WGS) entry which is preliminary data.</text>
</comment>
<protein>
    <submittedName>
        <fullName evidence="1">Uncharacterized protein</fullName>
    </submittedName>
</protein>
<dbReference type="EMBL" id="JANKHO010003064">
    <property type="protein sequence ID" value="KAJ3486429.1"/>
    <property type="molecule type" value="Genomic_DNA"/>
</dbReference>
<evidence type="ECO:0000313" key="2">
    <source>
        <dbReference type="Proteomes" id="UP001148786"/>
    </source>
</evidence>
<gene>
    <name evidence="1" type="ORF">NLJ89_g11808</name>
</gene>
<name>A0A9W8JN25_9AGAR</name>